<dbReference type="Proteomes" id="UP000681722">
    <property type="component" value="Unassembled WGS sequence"/>
</dbReference>
<proteinExistence type="predicted"/>
<evidence type="ECO:0000256" key="1">
    <source>
        <dbReference type="SAM" id="MobiDB-lite"/>
    </source>
</evidence>
<comment type="caution">
    <text evidence="2">The sequence shown here is derived from an EMBL/GenBank/DDBJ whole genome shotgun (WGS) entry which is preliminary data.</text>
</comment>
<feature type="non-terminal residue" evidence="2">
    <location>
        <position position="1"/>
    </location>
</feature>
<dbReference type="EMBL" id="CAJOBC010041215">
    <property type="protein sequence ID" value="CAF4144137.1"/>
    <property type="molecule type" value="Genomic_DNA"/>
</dbReference>
<evidence type="ECO:0000313" key="2">
    <source>
        <dbReference type="EMBL" id="CAF4144137.1"/>
    </source>
</evidence>
<organism evidence="2 3">
    <name type="scientific">Didymodactylos carnosus</name>
    <dbReference type="NCBI Taxonomy" id="1234261"/>
    <lineage>
        <taxon>Eukaryota</taxon>
        <taxon>Metazoa</taxon>
        <taxon>Spiralia</taxon>
        <taxon>Gnathifera</taxon>
        <taxon>Rotifera</taxon>
        <taxon>Eurotatoria</taxon>
        <taxon>Bdelloidea</taxon>
        <taxon>Philodinida</taxon>
        <taxon>Philodinidae</taxon>
        <taxon>Didymodactylos</taxon>
    </lineage>
</organism>
<gene>
    <name evidence="2" type="ORF">SRO942_LOCUS29419</name>
</gene>
<sequence>ATTPLTSYGTPQQTSSVAGSSPHDQPTTAVTQLTSGISTLPGTTTPCQEMQIMTDISILSRIQVQPVDIP</sequence>
<feature type="region of interest" description="Disordered" evidence="1">
    <location>
        <begin position="1"/>
        <end position="29"/>
    </location>
</feature>
<dbReference type="AlphaFoldDB" id="A0A8S2R745"/>
<reference evidence="2" key="1">
    <citation type="submission" date="2021-02" db="EMBL/GenBank/DDBJ databases">
        <authorList>
            <person name="Nowell W R."/>
        </authorList>
    </citation>
    <scope>NUCLEOTIDE SEQUENCE</scope>
</reference>
<protein>
    <submittedName>
        <fullName evidence="2">Uncharacterized protein</fullName>
    </submittedName>
</protein>
<name>A0A8S2R745_9BILA</name>
<accession>A0A8S2R745</accession>
<evidence type="ECO:0000313" key="3">
    <source>
        <dbReference type="Proteomes" id="UP000681722"/>
    </source>
</evidence>
<feature type="non-terminal residue" evidence="2">
    <location>
        <position position="70"/>
    </location>
</feature>